<comment type="subcellular location">
    <subcellularLocation>
        <location evidence="1">Cytoplasm</location>
    </subcellularLocation>
</comment>
<dbReference type="GO" id="GO:0005737">
    <property type="term" value="C:cytoplasm"/>
    <property type="evidence" value="ECO:0007669"/>
    <property type="project" value="UniProtKB-SubCell"/>
</dbReference>
<keyword evidence="2" id="KW-0963">Cytoplasm</keyword>
<dbReference type="Pfam" id="PF04050">
    <property type="entry name" value="Upf2"/>
    <property type="match status" value="1"/>
</dbReference>
<dbReference type="PANTHER" id="PTHR12839">
    <property type="entry name" value="NONSENSE-MEDIATED MRNA DECAY PROTEIN 2 UP-FRAMESHIFT SUPPRESSOR 2"/>
    <property type="match status" value="1"/>
</dbReference>
<proteinExistence type="predicted"/>
<dbReference type="GO" id="GO:0000184">
    <property type="term" value="P:nuclear-transcribed mRNA catabolic process, nonsense-mediated decay"/>
    <property type="evidence" value="ECO:0007669"/>
    <property type="project" value="InterPro"/>
</dbReference>
<dbReference type="EMBL" id="BQKI01000079">
    <property type="protein sequence ID" value="GJN26993.1"/>
    <property type="molecule type" value="Genomic_DNA"/>
</dbReference>
<dbReference type="PANTHER" id="PTHR12839:SF7">
    <property type="entry name" value="REGULATOR OF NONSENSE TRANSCRIPTS 2"/>
    <property type="match status" value="1"/>
</dbReference>
<dbReference type="Proteomes" id="UP001054889">
    <property type="component" value="Unassembled WGS sequence"/>
</dbReference>
<feature type="domain" description="Up-frameshift suppressor 2 C-terminal" evidence="4">
    <location>
        <begin position="115"/>
        <end position="251"/>
    </location>
</feature>
<feature type="region of interest" description="Disordered" evidence="3">
    <location>
        <begin position="256"/>
        <end position="299"/>
    </location>
</feature>
<evidence type="ECO:0000259" key="4">
    <source>
        <dbReference type="Pfam" id="PF04050"/>
    </source>
</evidence>
<evidence type="ECO:0000313" key="6">
    <source>
        <dbReference type="Proteomes" id="UP001054889"/>
    </source>
</evidence>
<dbReference type="InterPro" id="IPR039762">
    <property type="entry name" value="Nmd2/UPF2"/>
</dbReference>
<evidence type="ECO:0000313" key="5">
    <source>
        <dbReference type="EMBL" id="GJN26993.1"/>
    </source>
</evidence>
<dbReference type="InterPro" id="IPR007193">
    <property type="entry name" value="Upf2/Nmd2_C"/>
</dbReference>
<protein>
    <recommendedName>
        <fullName evidence="4">Up-frameshift suppressor 2 C-terminal domain-containing protein</fullName>
    </recommendedName>
</protein>
<name>A0AAV5EX11_ELECO</name>
<accession>A0AAV5EX11</accession>
<sequence>MFAELRPNMIRHSSLEELNDTEDKIEENERHADRKLRSKQSGNAAYGNGNRSVNRPDQNGWDQEEVAESECSSDSASRYGDGHEEKEEFPYEERSDGMSGNEDHGEGIEVPIDSDEEECVKVRQKVVQVDPKEQEDFDRELKAVLQESLESRKLEPRARPYVHMKIPMNAFEGSKDSAATEAADGENRHDDNGKSGGASKVCVKVLVKKGHKQQMKQMVIPRYCSLVHSTKQLEATAELEEKQNIKRIILEYNEREEEELNRGTLQASDGGEGRSSSITLAGRDCWEGPNRGGGGRQHFYVAGGSYRGYGNRR</sequence>
<evidence type="ECO:0000256" key="2">
    <source>
        <dbReference type="ARBA" id="ARBA00022490"/>
    </source>
</evidence>
<keyword evidence="6" id="KW-1185">Reference proteome</keyword>
<comment type="caution">
    <text evidence="5">The sequence shown here is derived from an EMBL/GenBank/DDBJ whole genome shotgun (WGS) entry which is preliminary data.</text>
</comment>
<gene>
    <name evidence="5" type="primary">gb14968</name>
    <name evidence="5" type="ORF">PR202_gb14968</name>
</gene>
<dbReference type="AlphaFoldDB" id="A0AAV5EX11"/>
<feature type="region of interest" description="Disordered" evidence="3">
    <location>
        <begin position="175"/>
        <end position="196"/>
    </location>
</feature>
<feature type="region of interest" description="Disordered" evidence="3">
    <location>
        <begin position="1"/>
        <end position="116"/>
    </location>
</feature>
<dbReference type="GO" id="GO:0035145">
    <property type="term" value="C:exon-exon junction complex"/>
    <property type="evidence" value="ECO:0007669"/>
    <property type="project" value="TreeGrafter"/>
</dbReference>
<feature type="compositionally biased region" description="Basic and acidic residues" evidence="3">
    <location>
        <begin position="80"/>
        <end position="107"/>
    </location>
</feature>
<organism evidence="5 6">
    <name type="scientific">Eleusine coracana subsp. coracana</name>
    <dbReference type="NCBI Taxonomy" id="191504"/>
    <lineage>
        <taxon>Eukaryota</taxon>
        <taxon>Viridiplantae</taxon>
        <taxon>Streptophyta</taxon>
        <taxon>Embryophyta</taxon>
        <taxon>Tracheophyta</taxon>
        <taxon>Spermatophyta</taxon>
        <taxon>Magnoliopsida</taxon>
        <taxon>Liliopsida</taxon>
        <taxon>Poales</taxon>
        <taxon>Poaceae</taxon>
        <taxon>PACMAD clade</taxon>
        <taxon>Chloridoideae</taxon>
        <taxon>Cynodonteae</taxon>
        <taxon>Eleusininae</taxon>
        <taxon>Eleusine</taxon>
    </lineage>
</organism>
<feature type="compositionally biased region" description="Polar residues" evidence="3">
    <location>
        <begin position="39"/>
        <end position="61"/>
    </location>
</feature>
<reference evidence="5" key="2">
    <citation type="submission" date="2021-12" db="EMBL/GenBank/DDBJ databases">
        <title>Resequencing data analysis of finger millet.</title>
        <authorList>
            <person name="Hatakeyama M."/>
            <person name="Aluri S."/>
            <person name="Balachadran M.T."/>
            <person name="Sivarajan S.R."/>
            <person name="Poveda L."/>
            <person name="Shimizu-Inatsugi R."/>
            <person name="Schlapbach R."/>
            <person name="Sreeman S.M."/>
            <person name="Shimizu K.K."/>
        </authorList>
    </citation>
    <scope>NUCLEOTIDE SEQUENCE</scope>
</reference>
<feature type="compositionally biased region" description="Acidic residues" evidence="3">
    <location>
        <begin position="17"/>
        <end position="26"/>
    </location>
</feature>
<evidence type="ECO:0000256" key="1">
    <source>
        <dbReference type="ARBA" id="ARBA00004496"/>
    </source>
</evidence>
<reference evidence="5" key="1">
    <citation type="journal article" date="2018" name="DNA Res.">
        <title>Multiple hybrid de novo genome assembly of finger millet, an orphan allotetraploid crop.</title>
        <authorList>
            <person name="Hatakeyama M."/>
            <person name="Aluri S."/>
            <person name="Balachadran M.T."/>
            <person name="Sivarajan S.R."/>
            <person name="Patrignani A."/>
            <person name="Gruter S."/>
            <person name="Poveda L."/>
            <person name="Shimizu-Inatsugi R."/>
            <person name="Baeten J."/>
            <person name="Francoijs K.J."/>
            <person name="Nataraja K.N."/>
            <person name="Reddy Y.A.N."/>
            <person name="Phadnis S."/>
            <person name="Ravikumar R.L."/>
            <person name="Schlapbach R."/>
            <person name="Sreeman S.M."/>
            <person name="Shimizu K.K."/>
        </authorList>
    </citation>
    <scope>NUCLEOTIDE SEQUENCE</scope>
</reference>
<evidence type="ECO:0000256" key="3">
    <source>
        <dbReference type="SAM" id="MobiDB-lite"/>
    </source>
</evidence>